<evidence type="ECO:0000256" key="5">
    <source>
        <dbReference type="ARBA" id="ARBA00008747"/>
    </source>
</evidence>
<keyword evidence="17" id="KW-0534">Nitrate assimilation</keyword>
<dbReference type="PRINTS" id="PR00371">
    <property type="entry name" value="FPNCR"/>
</dbReference>
<accession>A0A7G6WTT2</accession>
<keyword evidence="8" id="KW-0500">Molybdenum</keyword>
<evidence type="ECO:0000259" key="19">
    <source>
        <dbReference type="PROSITE" id="PS50902"/>
    </source>
</evidence>
<evidence type="ECO:0000256" key="9">
    <source>
        <dbReference type="ARBA" id="ARBA00022630"/>
    </source>
</evidence>
<sequence length="1357" mass="147218">MASDGEGVRVAGGQADGSRVRTVCSYCGVGCGLVLDIATGPDGRKVVRKASGDKEHPANFGRLCTKGATTADMLAAPGRLTTALVRAERGAEQVPVGIDDAIADAARRLRVIVDEHGPDAVALYVSGQLSLEAQYLSNKLVKGFIGTNQIESNSRLCMASAGTGYKLSLGADGPPGSYQDFEKADVFFVIGSNMADCHPILFLRLMERVKAGAKLIVVDPRRTATADKADLFLQIKPGTDLALLNGLLHLLVEGGYTDAGFIAESTEGWESMPEFLADYTPAAVAELTGIPEEDIRAAAELIGAAGEWMSCWTMGLNQSTHGTWNTNALVNLHLATGAICRPGSGPFSLTGQPNAMGGREMGYMGPGLPGQRSVAVPEERAFIEDLWGLEPGTIRADGFGQGTVDLFERMADGEIKACWIICTNPVASVANRKTVIEGLERAELVITQDVFAETETNGYADVVLPGALWTEAEGVLINSERNLTLAQAAVDPPGEAMADWQIIAKVACAMGYEAGFSYESAEEIFEEIKGAWNPKTGYDLRGVTYERLRETPVQWPAASLDGSDRNPIRYLTDDGVKFPTASGRAVFFARPHMPAAEMPDDDYPFVLNTGRLQHQWHTLTKTGKVAKLNKLDPGPFVEVHPEDAERLGIAEGDSVEVASRRGRAVLPAVLTDRVRPGCCFAPFHWNDLFGEYLSVNAVTNDAVDPISFQPEFKVCAVTLTKVTTPVVIKTPTPEVLEVVEQARSQPELAVMLGVEDYKPPHFGTRERGYLAGFLKGLDTGLPGVPVLPSGAPFSEEQALWVNGVLAGVRSRVPQPAVPTLGERGRKITVLWASQTGNAEEFASIAAERLIAEGHDVNLVSMNSADPGALPDTDLLLITSTFGDGDAPDNGTTFWDSLAKDHSGLDGLRYSVLAFGDSSYDDFCGHGRRLDQRMEELGATRLAPRTDCEPDFEPAATTWLDQILTALGSEAALPDVPVSAMRKSRTSKTQTAGVRLAGNRLLSLPGAGKEVRQFSFDLRDSQTPIVYETGDALGVRAVNSPELVDEWLQVTGLDRDAVVELNGVGSLPLGDALHRQLDITKITSDLLRFVAERTGDRDLHKLLRPDNKHERARWAWGRQAVDVIAEYAVRAEPQAWLAVLKRLQPRLYSISTSPLTDPDTVALTVSVVRYESLTGRKRKGVCSTYLADSDPYAEVPVFVQRSPHFRPPADPATPMIMVGPGTGVAPFIGFLEERRVLGHRAPNWLFFGEQHRATDFYYEQELTSLKGNGLDRLDTAFSRDQRSKVYVQDRMREHGHQVWSWLQDGAHFYVCGDASRMAKDVDQALRDIAATHGGLDDETAAGYVERLAAENRYVRDVY</sequence>
<dbReference type="Gene3D" id="3.40.50.740">
    <property type="match status" value="1"/>
</dbReference>
<dbReference type="InterPro" id="IPR008254">
    <property type="entry name" value="Flavodoxin/NO_synth"/>
</dbReference>
<dbReference type="Pfam" id="PF00258">
    <property type="entry name" value="Flavodoxin_1"/>
    <property type="match status" value="1"/>
</dbReference>
<evidence type="ECO:0000256" key="1">
    <source>
        <dbReference type="ARBA" id="ARBA00001917"/>
    </source>
</evidence>
<dbReference type="InterPro" id="IPR001433">
    <property type="entry name" value="OxRdtase_FAD/NAD-bd"/>
</dbReference>
<feature type="domain" description="4Fe-4S Mo/W bis-MGD-type" evidence="21">
    <location>
        <begin position="17"/>
        <end position="78"/>
    </location>
</feature>
<evidence type="ECO:0000259" key="20">
    <source>
        <dbReference type="PROSITE" id="PS51384"/>
    </source>
</evidence>
<evidence type="ECO:0000256" key="11">
    <source>
        <dbReference type="ARBA" id="ARBA00022723"/>
    </source>
</evidence>
<dbReference type="InterPro" id="IPR006963">
    <property type="entry name" value="Mopterin_OxRdtase_4Fe-4S_dom"/>
</dbReference>
<evidence type="ECO:0000256" key="17">
    <source>
        <dbReference type="ARBA" id="ARBA00023063"/>
    </source>
</evidence>
<comment type="cofactor">
    <cofactor evidence="1">
        <name>FMN</name>
        <dbReference type="ChEBI" id="CHEBI:58210"/>
    </cofactor>
</comment>
<dbReference type="Proteomes" id="UP000515563">
    <property type="component" value="Chromosome"/>
</dbReference>
<keyword evidence="10" id="KW-0288">FMN</keyword>
<protein>
    <recommendedName>
        <fullName evidence="6">assimilatory sulfite reductase (NADPH)</fullName>
        <ecNumber evidence="6">1.8.1.2</ecNumber>
    </recommendedName>
</protein>
<dbReference type="InterPro" id="IPR023173">
    <property type="entry name" value="NADPH_Cyt_P450_Rdtase_alpha"/>
</dbReference>
<evidence type="ECO:0000256" key="12">
    <source>
        <dbReference type="ARBA" id="ARBA00022827"/>
    </source>
</evidence>
<dbReference type="Gene3D" id="3.40.50.360">
    <property type="match status" value="1"/>
</dbReference>
<dbReference type="InterPro" id="IPR001094">
    <property type="entry name" value="Flavdoxin-like"/>
</dbReference>
<dbReference type="PROSITE" id="PS00932">
    <property type="entry name" value="MOLYBDOPTERIN_PROK_3"/>
    <property type="match status" value="1"/>
</dbReference>
<dbReference type="GO" id="GO:0046872">
    <property type="term" value="F:metal ion binding"/>
    <property type="evidence" value="ECO:0007669"/>
    <property type="project" value="UniProtKB-KW"/>
</dbReference>
<comment type="cofactor">
    <cofactor evidence="2">
        <name>Mo-bis(molybdopterin guanine dinucleotide)</name>
        <dbReference type="ChEBI" id="CHEBI:60539"/>
    </cofactor>
</comment>
<dbReference type="PRINTS" id="PR00369">
    <property type="entry name" value="FLAVODOXIN"/>
</dbReference>
<evidence type="ECO:0000313" key="23">
    <source>
        <dbReference type="Proteomes" id="UP000515563"/>
    </source>
</evidence>
<evidence type="ECO:0000256" key="14">
    <source>
        <dbReference type="ARBA" id="ARBA00023002"/>
    </source>
</evidence>
<dbReference type="GO" id="GO:0051539">
    <property type="term" value="F:4 iron, 4 sulfur cluster binding"/>
    <property type="evidence" value="ECO:0007669"/>
    <property type="project" value="UniProtKB-KW"/>
</dbReference>
<reference evidence="23" key="1">
    <citation type="submission" date="2019-09" db="EMBL/GenBank/DDBJ databases">
        <title>Antimicrobial potential of Antarctic Bacteria.</title>
        <authorList>
            <person name="Benaud N."/>
            <person name="Edwards R.J."/>
            <person name="Ferrari B.C."/>
        </authorList>
    </citation>
    <scope>NUCLEOTIDE SEQUENCE [LARGE SCALE GENOMIC DNA]</scope>
    <source>
        <strain evidence="23">SPB151</strain>
    </source>
</reference>
<reference evidence="22 23" key="2">
    <citation type="journal article" date="2020" name="Microbiol. Resour. Announc.">
        <title>Antarctic desert soil bacteria exhibit high novel natural product potential, evaluated through long-read genome sequencing and comparative genomics.</title>
        <authorList>
            <person name="Benaud N."/>
            <person name="Edwards R.J."/>
            <person name="Amos T.G."/>
            <person name="D'Agostino P.M."/>
            <person name="Gutierrez-Chavez C."/>
            <person name="Montgomery K."/>
            <person name="Nicetic I."/>
            <person name="Ferrari B.C."/>
        </authorList>
    </citation>
    <scope>NUCLEOTIDE SEQUENCE [LARGE SCALE GENOMIC DNA]</scope>
    <source>
        <strain evidence="22 23">SPB151</strain>
    </source>
</reference>
<keyword evidence="15" id="KW-0408">Iron</keyword>
<evidence type="ECO:0000256" key="2">
    <source>
        <dbReference type="ARBA" id="ARBA00001942"/>
    </source>
</evidence>
<dbReference type="RefSeq" id="WP_185446224.1">
    <property type="nucleotide sequence ID" value="NZ_CP043661.1"/>
</dbReference>
<dbReference type="EC" id="1.8.1.2" evidence="6"/>
<evidence type="ECO:0000256" key="6">
    <source>
        <dbReference type="ARBA" id="ARBA00012604"/>
    </source>
</evidence>
<evidence type="ECO:0000256" key="18">
    <source>
        <dbReference type="ARBA" id="ARBA00052219"/>
    </source>
</evidence>
<proteinExistence type="inferred from homology"/>
<evidence type="ECO:0000256" key="16">
    <source>
        <dbReference type="ARBA" id="ARBA00023014"/>
    </source>
</evidence>
<dbReference type="SUPFAM" id="SSF63380">
    <property type="entry name" value="Riboflavin synthase domain-like"/>
    <property type="match status" value="1"/>
</dbReference>
<evidence type="ECO:0000256" key="3">
    <source>
        <dbReference type="ARBA" id="ARBA00001966"/>
    </source>
</evidence>
<dbReference type="Gene3D" id="2.40.40.20">
    <property type="match status" value="1"/>
</dbReference>
<comment type="cofactor">
    <cofactor evidence="4">
        <name>FAD</name>
        <dbReference type="ChEBI" id="CHEBI:57692"/>
    </cofactor>
</comment>
<dbReference type="InterPro" id="IPR017927">
    <property type="entry name" value="FAD-bd_FR_type"/>
</dbReference>
<organism evidence="22 23">
    <name type="scientific">Kribbella qitaiheensis</name>
    <dbReference type="NCBI Taxonomy" id="1544730"/>
    <lineage>
        <taxon>Bacteria</taxon>
        <taxon>Bacillati</taxon>
        <taxon>Actinomycetota</taxon>
        <taxon>Actinomycetes</taxon>
        <taxon>Propionibacteriales</taxon>
        <taxon>Kribbellaceae</taxon>
        <taxon>Kribbella</taxon>
    </lineage>
</organism>
<dbReference type="PROSITE" id="PS50902">
    <property type="entry name" value="FLAVODOXIN_LIKE"/>
    <property type="match status" value="1"/>
</dbReference>
<keyword evidence="14" id="KW-0560">Oxidoreductase</keyword>
<feature type="domain" description="FAD-binding FR-type" evidence="20">
    <location>
        <begin position="988"/>
        <end position="1207"/>
    </location>
</feature>
<keyword evidence="12" id="KW-0274">FAD</keyword>
<dbReference type="Pfam" id="PF00175">
    <property type="entry name" value="NAD_binding_1"/>
    <property type="match status" value="1"/>
</dbReference>
<dbReference type="CDD" id="cd02791">
    <property type="entry name" value="MopB_CT_Nitrate-R-NapA-like"/>
    <property type="match status" value="1"/>
</dbReference>
<dbReference type="InterPro" id="IPR029039">
    <property type="entry name" value="Flavoprotein-like_sf"/>
</dbReference>
<dbReference type="Gene3D" id="3.40.228.10">
    <property type="entry name" value="Dimethylsulfoxide Reductase, domain 2"/>
    <property type="match status" value="1"/>
</dbReference>
<feature type="domain" description="Flavodoxin-like" evidence="19">
    <location>
        <begin position="827"/>
        <end position="963"/>
    </location>
</feature>
<keyword evidence="16" id="KW-0411">Iron-sulfur</keyword>
<dbReference type="PROSITE" id="PS51669">
    <property type="entry name" value="4FE4S_MOW_BIS_MGD"/>
    <property type="match status" value="1"/>
</dbReference>
<dbReference type="InterPro" id="IPR006655">
    <property type="entry name" value="Mopterin_OxRdtase_prok_CS"/>
</dbReference>
<dbReference type="GO" id="GO:0010181">
    <property type="term" value="F:FMN binding"/>
    <property type="evidence" value="ECO:0007669"/>
    <property type="project" value="InterPro"/>
</dbReference>
<dbReference type="PANTHER" id="PTHR43105">
    <property type="entry name" value="RESPIRATORY NITRATE REDUCTASE"/>
    <property type="match status" value="1"/>
</dbReference>
<gene>
    <name evidence="22" type="ORF">F1D05_05015</name>
</gene>
<evidence type="ECO:0000256" key="4">
    <source>
        <dbReference type="ARBA" id="ARBA00001974"/>
    </source>
</evidence>
<dbReference type="InterPro" id="IPR006657">
    <property type="entry name" value="MoPterin_dinucl-bd_dom"/>
</dbReference>
<dbReference type="PROSITE" id="PS51384">
    <property type="entry name" value="FAD_FR"/>
    <property type="match status" value="1"/>
</dbReference>
<keyword evidence="9" id="KW-0285">Flavoprotein</keyword>
<dbReference type="SMART" id="SM00926">
    <property type="entry name" value="Molybdop_Fe4S4"/>
    <property type="match status" value="1"/>
</dbReference>
<evidence type="ECO:0000259" key="21">
    <source>
        <dbReference type="PROSITE" id="PS51669"/>
    </source>
</evidence>
<dbReference type="Pfam" id="PF01568">
    <property type="entry name" value="Molydop_binding"/>
    <property type="match status" value="1"/>
</dbReference>
<dbReference type="GO" id="GO:0043546">
    <property type="term" value="F:molybdopterin cofactor binding"/>
    <property type="evidence" value="ECO:0007669"/>
    <property type="project" value="InterPro"/>
</dbReference>
<dbReference type="Pfam" id="PF00384">
    <property type="entry name" value="Molybdopterin"/>
    <property type="match status" value="1"/>
</dbReference>
<dbReference type="InterPro" id="IPR039261">
    <property type="entry name" value="FNR_nucleotide-bd"/>
</dbReference>
<dbReference type="PROSITE" id="PS00551">
    <property type="entry name" value="MOLYBDOPTERIN_PROK_1"/>
    <property type="match status" value="1"/>
</dbReference>
<dbReference type="InterPro" id="IPR041957">
    <property type="entry name" value="CT_Nitrate-R-NapA-like"/>
</dbReference>
<dbReference type="GO" id="GO:0016020">
    <property type="term" value="C:membrane"/>
    <property type="evidence" value="ECO:0007669"/>
    <property type="project" value="TreeGrafter"/>
</dbReference>
<dbReference type="InterPro" id="IPR001709">
    <property type="entry name" value="Flavoprot_Pyr_Nucl_cyt_Rdtase"/>
</dbReference>
<comment type="similarity">
    <text evidence="5">Belongs to the prokaryotic molybdopterin-containing oxidoreductase family. NasA/NapA/NarB subfamily.</text>
</comment>
<comment type="cofactor">
    <cofactor evidence="3">
        <name>[4Fe-4S] cluster</name>
        <dbReference type="ChEBI" id="CHEBI:49883"/>
    </cofactor>
</comment>
<dbReference type="InterPro" id="IPR009010">
    <property type="entry name" value="Asp_de-COase-like_dom_sf"/>
</dbReference>
<keyword evidence="13" id="KW-0521">NADP</keyword>
<dbReference type="InterPro" id="IPR006656">
    <property type="entry name" value="Mopterin_OxRdtase"/>
</dbReference>
<dbReference type="FunFam" id="2.40.40.20:FF:000005">
    <property type="entry name" value="Periplasmic nitrate reductase"/>
    <property type="match status" value="1"/>
</dbReference>
<evidence type="ECO:0000256" key="10">
    <source>
        <dbReference type="ARBA" id="ARBA00022643"/>
    </source>
</evidence>
<dbReference type="FunFam" id="3.40.50.80:FF:000001">
    <property type="entry name" value="NADPH--cytochrome P450 reductase 1"/>
    <property type="match status" value="1"/>
</dbReference>
<dbReference type="CDD" id="cd06199">
    <property type="entry name" value="SiR"/>
    <property type="match status" value="1"/>
</dbReference>
<dbReference type="Gene3D" id="2.20.25.90">
    <property type="entry name" value="ADC-like domains"/>
    <property type="match status" value="1"/>
</dbReference>
<dbReference type="Pfam" id="PF04879">
    <property type="entry name" value="Molybdop_Fe4S4"/>
    <property type="match status" value="1"/>
</dbReference>
<dbReference type="PANTHER" id="PTHR43105:SF9">
    <property type="entry name" value="NADPH-FE(3+) OXIDOREDUCTASE SUBUNIT ALPHA"/>
    <property type="match status" value="1"/>
</dbReference>
<dbReference type="Pfam" id="PF00667">
    <property type="entry name" value="FAD_binding_1"/>
    <property type="match status" value="1"/>
</dbReference>
<dbReference type="EMBL" id="CP043661">
    <property type="protein sequence ID" value="QNE17397.1"/>
    <property type="molecule type" value="Genomic_DNA"/>
</dbReference>
<evidence type="ECO:0000256" key="8">
    <source>
        <dbReference type="ARBA" id="ARBA00022505"/>
    </source>
</evidence>
<dbReference type="SUPFAM" id="SSF53706">
    <property type="entry name" value="Formate dehydrogenase/DMSO reductase, domains 1-3"/>
    <property type="match status" value="1"/>
</dbReference>
<dbReference type="GO" id="GO:0004783">
    <property type="term" value="F:sulfite reductase (NADPH) activity"/>
    <property type="evidence" value="ECO:0007669"/>
    <property type="project" value="UniProtKB-EC"/>
</dbReference>
<dbReference type="InterPro" id="IPR003097">
    <property type="entry name" value="CysJ-like_FAD-binding"/>
</dbReference>
<keyword evidence="23" id="KW-1185">Reference proteome</keyword>
<evidence type="ECO:0000256" key="7">
    <source>
        <dbReference type="ARBA" id="ARBA00022485"/>
    </source>
</evidence>
<dbReference type="Gene3D" id="2.40.30.10">
    <property type="entry name" value="Translation factors"/>
    <property type="match status" value="1"/>
</dbReference>
<dbReference type="SUPFAM" id="SSF52343">
    <property type="entry name" value="Ferredoxin reductase-like, C-terminal NADP-linked domain"/>
    <property type="match status" value="1"/>
</dbReference>
<dbReference type="KEGG" id="kqi:F1D05_05015"/>
<comment type="catalytic activity">
    <reaction evidence="18">
        <text>hydrogen sulfide + 3 NADP(+) + 3 H2O = sulfite + 3 NADPH + 4 H(+)</text>
        <dbReference type="Rhea" id="RHEA:13801"/>
        <dbReference type="ChEBI" id="CHEBI:15377"/>
        <dbReference type="ChEBI" id="CHEBI:15378"/>
        <dbReference type="ChEBI" id="CHEBI:17359"/>
        <dbReference type="ChEBI" id="CHEBI:29919"/>
        <dbReference type="ChEBI" id="CHEBI:57783"/>
        <dbReference type="ChEBI" id="CHEBI:58349"/>
        <dbReference type="EC" id="1.8.1.2"/>
    </reaction>
</comment>
<name>A0A7G6WTT2_9ACTN</name>
<dbReference type="GO" id="GO:0042128">
    <property type="term" value="P:nitrate assimilation"/>
    <property type="evidence" value="ECO:0007669"/>
    <property type="project" value="UniProtKB-KW"/>
</dbReference>
<dbReference type="InterPro" id="IPR027467">
    <property type="entry name" value="MopterinOxRdtase_cofactor_BS"/>
</dbReference>
<dbReference type="Gene3D" id="3.40.50.80">
    <property type="entry name" value="Nucleotide-binding domain of ferredoxin-NADP reductase (FNR) module"/>
    <property type="match status" value="1"/>
</dbReference>
<evidence type="ECO:0000256" key="15">
    <source>
        <dbReference type="ARBA" id="ARBA00023004"/>
    </source>
</evidence>
<dbReference type="SUPFAM" id="SSF52218">
    <property type="entry name" value="Flavoproteins"/>
    <property type="match status" value="1"/>
</dbReference>
<keyword evidence="11" id="KW-0479">Metal-binding</keyword>
<keyword evidence="7" id="KW-0004">4Fe-4S</keyword>
<evidence type="ECO:0000256" key="13">
    <source>
        <dbReference type="ARBA" id="ARBA00022857"/>
    </source>
</evidence>
<dbReference type="Gene3D" id="1.20.990.10">
    <property type="entry name" value="NADPH-cytochrome p450 Reductase, Chain A, domain 3"/>
    <property type="match status" value="1"/>
</dbReference>
<evidence type="ECO:0000313" key="22">
    <source>
        <dbReference type="EMBL" id="QNE17397.1"/>
    </source>
</evidence>
<dbReference type="InterPro" id="IPR017938">
    <property type="entry name" value="Riboflavin_synthase-like_b-brl"/>
</dbReference>
<dbReference type="InterPro" id="IPR050123">
    <property type="entry name" value="Prok_molybdopt-oxidoreductase"/>
</dbReference>
<dbReference type="CDD" id="cd02754">
    <property type="entry name" value="MopB_Nitrate-R-NapA-like"/>
    <property type="match status" value="1"/>
</dbReference>
<dbReference type="SUPFAM" id="SSF50692">
    <property type="entry name" value="ADC-like"/>
    <property type="match status" value="1"/>
</dbReference>